<reference evidence="1 2" key="1">
    <citation type="journal article" date="2019" name="Sci. Rep.">
        <title>Orb-weaving spider Araneus ventricosus genome elucidates the spidroin gene catalogue.</title>
        <authorList>
            <person name="Kono N."/>
            <person name="Nakamura H."/>
            <person name="Ohtoshi R."/>
            <person name="Moran D.A.P."/>
            <person name="Shinohara A."/>
            <person name="Yoshida Y."/>
            <person name="Fujiwara M."/>
            <person name="Mori M."/>
            <person name="Tomita M."/>
            <person name="Arakawa K."/>
        </authorList>
    </citation>
    <scope>NUCLEOTIDE SEQUENCE [LARGE SCALE GENOMIC DNA]</scope>
</reference>
<proteinExistence type="predicted"/>
<dbReference type="Proteomes" id="UP000499080">
    <property type="component" value="Unassembled WGS sequence"/>
</dbReference>
<comment type="caution">
    <text evidence="1">The sequence shown here is derived from an EMBL/GenBank/DDBJ whole genome shotgun (WGS) entry which is preliminary data.</text>
</comment>
<gene>
    <name evidence="1" type="ORF">AVEN_149445_1</name>
</gene>
<keyword evidence="2" id="KW-1185">Reference proteome</keyword>
<dbReference type="OrthoDB" id="6437672at2759"/>
<sequence>MSLLDDSRWKKHGERYATVITDDRGNASCLRSTIRDPEQLLFAARVDIDVYDASGNIAEYKKYSVVIFIQESEVEVIASSWLVDKNGVKWHCSRSLNAVNKLIRKRNSPGEDWNTIPIRILGFSKSFRSANKKVILGQDTSNIGADSSQSEQEQYRFSAQELEALVSCLENPGGLKIHSAYTLVQTDGELATFLIEGISKPIGRKL</sequence>
<evidence type="ECO:0000313" key="1">
    <source>
        <dbReference type="EMBL" id="GBM88389.1"/>
    </source>
</evidence>
<dbReference type="AlphaFoldDB" id="A0A4Y2JG16"/>
<protein>
    <submittedName>
        <fullName evidence="1">Uncharacterized protein</fullName>
    </submittedName>
</protein>
<dbReference type="EMBL" id="BGPR01003458">
    <property type="protein sequence ID" value="GBM88389.1"/>
    <property type="molecule type" value="Genomic_DNA"/>
</dbReference>
<evidence type="ECO:0000313" key="2">
    <source>
        <dbReference type="Proteomes" id="UP000499080"/>
    </source>
</evidence>
<name>A0A4Y2JG16_ARAVE</name>
<organism evidence="1 2">
    <name type="scientific">Araneus ventricosus</name>
    <name type="common">Orbweaver spider</name>
    <name type="synonym">Epeira ventricosa</name>
    <dbReference type="NCBI Taxonomy" id="182803"/>
    <lineage>
        <taxon>Eukaryota</taxon>
        <taxon>Metazoa</taxon>
        <taxon>Ecdysozoa</taxon>
        <taxon>Arthropoda</taxon>
        <taxon>Chelicerata</taxon>
        <taxon>Arachnida</taxon>
        <taxon>Araneae</taxon>
        <taxon>Araneomorphae</taxon>
        <taxon>Entelegynae</taxon>
        <taxon>Araneoidea</taxon>
        <taxon>Araneidae</taxon>
        <taxon>Araneus</taxon>
    </lineage>
</organism>
<accession>A0A4Y2JG16</accession>